<feature type="region of interest" description="Disordered" evidence="1">
    <location>
        <begin position="19"/>
        <end position="42"/>
    </location>
</feature>
<dbReference type="Proteomes" id="UP001597387">
    <property type="component" value="Unassembled WGS sequence"/>
</dbReference>
<accession>A0ABW4ZM63</accession>
<evidence type="ECO:0000259" key="3">
    <source>
        <dbReference type="Pfam" id="PF07075"/>
    </source>
</evidence>
<feature type="domain" description="Peptidoglycan beta-N-acetylmuramidase NamZ C-terminal" evidence="4">
    <location>
        <begin position="268"/>
        <end position="418"/>
    </location>
</feature>
<feature type="signal peptide" evidence="2">
    <location>
        <begin position="1"/>
        <end position="24"/>
    </location>
</feature>
<dbReference type="PIRSF" id="PIRSF016719">
    <property type="entry name" value="UCP016719"/>
    <property type="match status" value="1"/>
</dbReference>
<feature type="domain" description="Peptidoglycan beta-N-acetylmuramidase NamZ N-terminal" evidence="3">
    <location>
        <begin position="67"/>
        <end position="264"/>
    </location>
</feature>
<comment type="caution">
    <text evidence="5">The sequence shown here is derived from an EMBL/GenBank/DDBJ whole genome shotgun (WGS) entry which is preliminary data.</text>
</comment>
<keyword evidence="2" id="KW-0732">Signal</keyword>
<feature type="compositionally biased region" description="Polar residues" evidence="1">
    <location>
        <begin position="26"/>
        <end position="41"/>
    </location>
</feature>
<evidence type="ECO:0000313" key="5">
    <source>
        <dbReference type="EMBL" id="MFD2162906.1"/>
    </source>
</evidence>
<dbReference type="Pfam" id="PF20732">
    <property type="entry name" value="NamZ_C"/>
    <property type="match status" value="1"/>
</dbReference>
<evidence type="ECO:0000256" key="1">
    <source>
        <dbReference type="SAM" id="MobiDB-lite"/>
    </source>
</evidence>
<evidence type="ECO:0000256" key="2">
    <source>
        <dbReference type="SAM" id="SignalP"/>
    </source>
</evidence>
<keyword evidence="6" id="KW-1185">Reference proteome</keyword>
<dbReference type="InterPro" id="IPR048503">
    <property type="entry name" value="NamZ_C"/>
</dbReference>
<dbReference type="InterPro" id="IPR008302">
    <property type="entry name" value="NamZ"/>
</dbReference>
<feature type="chain" id="PRO_5045969119" evidence="2">
    <location>
        <begin position="25"/>
        <end position="419"/>
    </location>
</feature>
<dbReference type="Gene3D" id="3.40.50.12170">
    <property type="entry name" value="Uncharacterised protein PF07075, DUF1343"/>
    <property type="match status" value="1"/>
</dbReference>
<proteinExistence type="predicted"/>
<dbReference type="Pfam" id="PF07075">
    <property type="entry name" value="NamZ_N"/>
    <property type="match status" value="1"/>
</dbReference>
<dbReference type="EMBL" id="JBHUHZ010000001">
    <property type="protein sequence ID" value="MFD2162906.1"/>
    <property type="molecule type" value="Genomic_DNA"/>
</dbReference>
<evidence type="ECO:0000313" key="6">
    <source>
        <dbReference type="Proteomes" id="UP001597387"/>
    </source>
</evidence>
<dbReference type="PANTHER" id="PTHR42915">
    <property type="entry name" value="HYPOTHETICAL 460 KDA PROTEIN IN FEUA-SIGW INTERGENIC REGION [PRECURSOR]"/>
    <property type="match status" value="1"/>
</dbReference>
<protein>
    <submittedName>
        <fullName evidence="5">Exo-beta-N-acetylmuramidase NamZ domain-containing protein</fullName>
    </submittedName>
</protein>
<reference evidence="6" key="1">
    <citation type="journal article" date="2019" name="Int. J. Syst. Evol. Microbiol.">
        <title>The Global Catalogue of Microorganisms (GCM) 10K type strain sequencing project: providing services to taxonomists for standard genome sequencing and annotation.</title>
        <authorList>
            <consortium name="The Broad Institute Genomics Platform"/>
            <consortium name="The Broad Institute Genome Sequencing Center for Infectious Disease"/>
            <person name="Wu L."/>
            <person name="Ma J."/>
        </authorList>
    </citation>
    <scope>NUCLEOTIDE SEQUENCE [LARGE SCALE GENOMIC DNA]</scope>
    <source>
        <strain evidence="6">KCTC 42217</strain>
    </source>
</reference>
<dbReference type="InterPro" id="IPR048502">
    <property type="entry name" value="NamZ_N"/>
</dbReference>
<dbReference type="PANTHER" id="PTHR42915:SF1">
    <property type="entry name" value="PEPTIDOGLYCAN BETA-N-ACETYLMURAMIDASE NAMZ"/>
    <property type="match status" value="1"/>
</dbReference>
<organism evidence="5 6">
    <name type="scientific">Paradesertivirga mongoliensis</name>
    <dbReference type="NCBI Taxonomy" id="2100740"/>
    <lineage>
        <taxon>Bacteria</taxon>
        <taxon>Pseudomonadati</taxon>
        <taxon>Bacteroidota</taxon>
        <taxon>Sphingobacteriia</taxon>
        <taxon>Sphingobacteriales</taxon>
        <taxon>Sphingobacteriaceae</taxon>
        <taxon>Paradesertivirga</taxon>
    </lineage>
</organism>
<dbReference type="PROSITE" id="PS51257">
    <property type="entry name" value="PROKAR_LIPOPROTEIN"/>
    <property type="match status" value="1"/>
</dbReference>
<dbReference type="Gene3D" id="3.90.1150.140">
    <property type="match status" value="1"/>
</dbReference>
<gene>
    <name evidence="5" type="ORF">ACFSJU_10925</name>
</gene>
<name>A0ABW4ZM63_9SPHI</name>
<evidence type="ECO:0000259" key="4">
    <source>
        <dbReference type="Pfam" id="PF20732"/>
    </source>
</evidence>
<dbReference type="RefSeq" id="WP_255902689.1">
    <property type="nucleotide sequence ID" value="NZ_JAFMZO010000003.1"/>
</dbReference>
<sequence>MRPYLLTFLLAVLFVSACSSGKRGSPPTTTTTNAGQQQVSRESTRIELITGAEQTAVYVPMLKGKRVGIVANPTSIIGPKHLVDTLRSLGVNIIKAFGPEHGFRGQASDGAKVQNDVDTRTGIPIISLYGSHTKPTPADLKGVDIMIFDIQDVGARFYTYISTLHLIMEACAENNVELMILDRPNPNAYIDGPIREEKYKSFIGMHPIPITHGMTIGEYARMINGEGWLNNKIQCKLNIIKLQNYTHTKPYTLPVKPSPNLNTQQSILLYPSLCLFEGTVISVGRGTQMPFQILGNPKLEDKYKFSFTPVAIPGMSETPLHQNEKCYGLDLRNYDTSNFIKTGRLNLQWLIEMYKAYPEKDKFFDHTLNKRMNNFDRLAGTENLKKQIISGKSEDEIRRSWEPGLSQFKLMRKKYLLYQ</sequence>